<dbReference type="Pfam" id="PF02321">
    <property type="entry name" value="OEP"/>
    <property type="match status" value="1"/>
</dbReference>
<evidence type="ECO:0008006" key="4">
    <source>
        <dbReference type="Google" id="ProtNLM"/>
    </source>
</evidence>
<dbReference type="Gene3D" id="1.20.1600.10">
    <property type="entry name" value="Outer membrane efflux proteins (OEP)"/>
    <property type="match status" value="1"/>
</dbReference>
<dbReference type="PANTHER" id="PTHR30203:SF24">
    <property type="entry name" value="BLR4935 PROTEIN"/>
    <property type="match status" value="1"/>
</dbReference>
<dbReference type="EMBL" id="CASHTH010003739">
    <property type="protein sequence ID" value="CAI8048635.1"/>
    <property type="molecule type" value="Genomic_DNA"/>
</dbReference>
<dbReference type="InterPro" id="IPR010131">
    <property type="entry name" value="MdtP/NodT-like"/>
</dbReference>
<reference evidence="2" key="1">
    <citation type="submission" date="2023-03" db="EMBL/GenBank/DDBJ databases">
        <authorList>
            <person name="Steffen K."/>
            <person name="Cardenas P."/>
        </authorList>
    </citation>
    <scope>NUCLEOTIDE SEQUENCE</scope>
</reference>
<dbReference type="PANTHER" id="PTHR30203">
    <property type="entry name" value="OUTER MEMBRANE CATION EFFLUX PROTEIN"/>
    <property type="match status" value="1"/>
</dbReference>
<keyword evidence="3" id="KW-1185">Reference proteome</keyword>
<feature type="region of interest" description="Disordered" evidence="1">
    <location>
        <begin position="282"/>
        <end position="302"/>
    </location>
</feature>
<dbReference type="GO" id="GO:0015562">
    <property type="term" value="F:efflux transmembrane transporter activity"/>
    <property type="evidence" value="ECO:0007669"/>
    <property type="project" value="InterPro"/>
</dbReference>
<dbReference type="SUPFAM" id="SSF56954">
    <property type="entry name" value="Outer membrane efflux proteins (OEP)"/>
    <property type="match status" value="1"/>
</dbReference>
<organism evidence="2 3">
    <name type="scientific">Geodia barretti</name>
    <name type="common">Barrett's horny sponge</name>
    <dbReference type="NCBI Taxonomy" id="519541"/>
    <lineage>
        <taxon>Eukaryota</taxon>
        <taxon>Metazoa</taxon>
        <taxon>Porifera</taxon>
        <taxon>Demospongiae</taxon>
        <taxon>Heteroscleromorpha</taxon>
        <taxon>Tetractinellida</taxon>
        <taxon>Astrophorina</taxon>
        <taxon>Geodiidae</taxon>
        <taxon>Geodia</taxon>
    </lineage>
</organism>
<sequence>MIYIRAARRIAAQNAALLDQLRSAAETAYADDRAMLLDVMKALSQSGQLRYDALLLDELELTEITRLNGLLNRLPQSAVGEIAPPPLQPLPDSLEDLYQLAAAHQEDIRIAEQGVSRAESQVDLARYHYYPDFNVGLFYASIGDPDTPQRPPQAGRDALGVRLGLTLPLWIGKNQGRVNQARAERARAEALRQGRVNASRTDIHVAYFRLQNAQRLVELYQTDLLPQAASALETTEAWFREGYAEFTDLIEAQSTWYNFQLTLARAQADYGKNFARLEALVGHPLTPQGPPTAAPHEGRPGP</sequence>
<proteinExistence type="predicted"/>
<protein>
    <recommendedName>
        <fullName evidence="4">Outer membrane efflux protein</fullName>
    </recommendedName>
</protein>
<dbReference type="Proteomes" id="UP001174909">
    <property type="component" value="Unassembled WGS sequence"/>
</dbReference>
<dbReference type="InterPro" id="IPR003423">
    <property type="entry name" value="OMP_efflux"/>
</dbReference>
<evidence type="ECO:0000256" key="1">
    <source>
        <dbReference type="SAM" id="MobiDB-lite"/>
    </source>
</evidence>
<accession>A0AA35THZ2</accession>
<name>A0AA35THZ2_GEOBA</name>
<gene>
    <name evidence="2" type="ORF">GBAR_LOCUS26818</name>
</gene>
<evidence type="ECO:0000313" key="2">
    <source>
        <dbReference type="EMBL" id="CAI8048635.1"/>
    </source>
</evidence>
<dbReference type="AlphaFoldDB" id="A0AA35THZ2"/>
<comment type="caution">
    <text evidence="2">The sequence shown here is derived from an EMBL/GenBank/DDBJ whole genome shotgun (WGS) entry which is preliminary data.</text>
</comment>
<evidence type="ECO:0000313" key="3">
    <source>
        <dbReference type="Proteomes" id="UP001174909"/>
    </source>
</evidence>